<evidence type="ECO:0000256" key="1">
    <source>
        <dbReference type="SAM" id="SignalP"/>
    </source>
</evidence>
<proteinExistence type="predicted"/>
<protein>
    <submittedName>
        <fullName evidence="2">Uncharacterized protein</fullName>
    </submittedName>
</protein>
<dbReference type="Proteomes" id="UP000706039">
    <property type="component" value="Unassembled WGS sequence"/>
</dbReference>
<gene>
    <name evidence="2" type="ORF">K7G82_22845</name>
</gene>
<accession>A0ABS7PUW6</accession>
<sequence>MTDRARRGAIGIVSLIALAAAAPVAAGQGGAPPAAAGDIVVGEWVGRCGAIGTLVPAADCAVVGAVIRPHLDEMSRVQQMMDGLRGWPQAPGLKPDPATGKSVILYVDYDRSKGGVMADTVGGYSKEYGWISFTQREMGEAAPRVETRPGPLFQPAAGDPRPPQLITREGYSGWRQLMQFSAHELFHAYQATSPFHRSYYSFSRSSTDYSVSWIHEGTAEAAGYLYQAQRLGQPGQARDTSYARALNRTADKGYDRGEFWYLLARNRNAGAPMKFLFDLHKSTDAIPAGGYEQSISWLDTQLRAAGGGLREDYGRVIAQVTDPGRYVPDGVNAYEFPEFEANSPDQAVEVRTDPVEIAGLAASGFYTIMRGKHLQPAEDRELPGSRLVWFELLIDKQEGDERVGLAVADQWVDRKPFTRLILPEGQDIGYFPRATNIDAAAPAETGAASARFNLLTRNVHLRGPGCASVGKTYPVRIDLESNPLGTNPTPEFKAQRGRFTGGDYAAPAGPGPDTLMVKARGVKGDVWAPFAKLDVRSRCNIVIISDDSRMTYDDDAKATRVEGGDGQAPAYIDAKGMVGLNDETGRWMRFPHTAIGGGHPGTMAFFDVPLDKDGLKLNALNQGPLILVEGLKLMRRDVARSRQRATESPAPCPSGGGQCIRFVHPSQPEAGIFFDRAGEPVGFEVDGVMTRIEYDGDPVVVPPA</sequence>
<evidence type="ECO:0000313" key="2">
    <source>
        <dbReference type="EMBL" id="MBY8825158.1"/>
    </source>
</evidence>
<name>A0ABS7PUW6_9SPHN</name>
<keyword evidence="1" id="KW-0732">Signal</keyword>
<dbReference type="PROSITE" id="PS51318">
    <property type="entry name" value="TAT"/>
    <property type="match status" value="1"/>
</dbReference>
<comment type="caution">
    <text evidence="2">The sequence shown here is derived from an EMBL/GenBank/DDBJ whole genome shotgun (WGS) entry which is preliminary data.</text>
</comment>
<organism evidence="2 3">
    <name type="scientific">Sphingomonas colocasiae</name>
    <dbReference type="NCBI Taxonomy" id="1848973"/>
    <lineage>
        <taxon>Bacteria</taxon>
        <taxon>Pseudomonadati</taxon>
        <taxon>Pseudomonadota</taxon>
        <taxon>Alphaproteobacteria</taxon>
        <taxon>Sphingomonadales</taxon>
        <taxon>Sphingomonadaceae</taxon>
        <taxon>Sphingomonas</taxon>
    </lineage>
</organism>
<feature type="chain" id="PRO_5046072591" evidence="1">
    <location>
        <begin position="27"/>
        <end position="704"/>
    </location>
</feature>
<reference evidence="2 3" key="1">
    <citation type="submission" date="2021-08" db="EMBL/GenBank/DDBJ databases">
        <authorList>
            <person name="Tuo L."/>
        </authorList>
    </citation>
    <scope>NUCLEOTIDE SEQUENCE [LARGE SCALE GENOMIC DNA]</scope>
    <source>
        <strain evidence="2 3">JCM 31229</strain>
    </source>
</reference>
<evidence type="ECO:0000313" key="3">
    <source>
        <dbReference type="Proteomes" id="UP000706039"/>
    </source>
</evidence>
<keyword evidence="3" id="KW-1185">Reference proteome</keyword>
<feature type="signal peptide" evidence="1">
    <location>
        <begin position="1"/>
        <end position="26"/>
    </location>
</feature>
<dbReference type="RefSeq" id="WP_222992260.1">
    <property type="nucleotide sequence ID" value="NZ_JAINVV010000011.1"/>
</dbReference>
<dbReference type="EMBL" id="JAINVV010000011">
    <property type="protein sequence ID" value="MBY8825158.1"/>
    <property type="molecule type" value="Genomic_DNA"/>
</dbReference>
<dbReference type="InterPro" id="IPR006311">
    <property type="entry name" value="TAT_signal"/>
</dbReference>